<evidence type="ECO:0000313" key="3">
    <source>
        <dbReference type="EMBL" id="RWX43824.1"/>
    </source>
</evidence>
<reference evidence="3 4" key="1">
    <citation type="submission" date="2017-01" db="EMBL/GenBank/DDBJ databases">
        <title>The cable genome- insights into the physiology and evolution of filamentous bacteria capable of sulfide oxidation via long distance electron transfer.</title>
        <authorList>
            <person name="Schreiber L."/>
            <person name="Bjerg J.T."/>
            <person name="Boggild A."/>
            <person name="Van De Vossenberg J."/>
            <person name="Meysman F."/>
            <person name="Nielsen L.P."/>
            <person name="Schramm A."/>
            <person name="Kjeldsen K.U."/>
        </authorList>
    </citation>
    <scope>NUCLEOTIDE SEQUENCE [LARGE SCALE GENOMIC DNA]</scope>
    <source>
        <strain evidence="3">MCF</strain>
    </source>
</reference>
<dbReference type="PANTHER" id="PTHR22576:SF37">
    <property type="entry name" value="MUCOSA-ASSOCIATED LYMPHOID TISSUE LYMPHOMA TRANSLOCATION PROTEIN 1"/>
    <property type="match status" value="1"/>
</dbReference>
<dbReference type="SUPFAM" id="SSF52129">
    <property type="entry name" value="Caspase-like"/>
    <property type="match status" value="1"/>
</dbReference>
<dbReference type="AlphaFoldDB" id="A0A444ISI3"/>
<accession>A0A444ISI3</accession>
<feature type="domain" description="Peptidase C14 caspase" evidence="2">
    <location>
        <begin position="40"/>
        <end position="165"/>
    </location>
</feature>
<dbReference type="InterPro" id="IPR029030">
    <property type="entry name" value="Caspase-like_dom_sf"/>
</dbReference>
<dbReference type="EMBL" id="MTKO01000108">
    <property type="protein sequence ID" value="RWX43824.1"/>
    <property type="molecule type" value="Genomic_DNA"/>
</dbReference>
<name>A0A444ISI3_9BACT</name>
<evidence type="ECO:0000259" key="2">
    <source>
        <dbReference type="Pfam" id="PF00656"/>
    </source>
</evidence>
<dbReference type="Pfam" id="PF00656">
    <property type="entry name" value="Peptidase_C14"/>
    <property type="match status" value="1"/>
</dbReference>
<dbReference type="PANTHER" id="PTHR22576">
    <property type="entry name" value="MUCOSA ASSOCIATED LYMPHOID TISSUE LYMPHOMA TRANSLOCATION PROTEIN 1/PARACASPASE"/>
    <property type="match status" value="1"/>
</dbReference>
<dbReference type="InterPro" id="IPR052039">
    <property type="entry name" value="Caspase-related_regulators"/>
</dbReference>
<gene>
    <name evidence="3" type="ORF">H206_03606</name>
</gene>
<comment type="caution">
    <text evidence="3">The sequence shown here is derived from an EMBL/GenBank/DDBJ whole genome shotgun (WGS) entry which is preliminary data.</text>
</comment>
<keyword evidence="1" id="KW-0732">Signal</keyword>
<feature type="signal peptide" evidence="1">
    <location>
        <begin position="1"/>
        <end position="27"/>
    </location>
</feature>
<feature type="chain" id="PRO_5018992960" evidence="1">
    <location>
        <begin position="28"/>
        <end position="177"/>
    </location>
</feature>
<evidence type="ECO:0000313" key="4">
    <source>
        <dbReference type="Proteomes" id="UP000287853"/>
    </source>
</evidence>
<protein>
    <submittedName>
        <fullName evidence="3">Caspase domain-containing protein</fullName>
    </submittedName>
</protein>
<evidence type="ECO:0000256" key="1">
    <source>
        <dbReference type="SAM" id="SignalP"/>
    </source>
</evidence>
<sequence length="177" mass="20157">MGWLRKTRCSPCFLLCSLYLVVFLSSAAMGRETAGFGRYYALVIGNRDYTHLDNLHTPLNDAREVAKVLTDQYGFDHVDLMLNADRRKIMDSILDWCDGGILQENDNLLIYYAGHGRLDAQGKFGYWQPVDARDRETDWISTFWVTEKLKAAKAKHVLVIADSCYAGSLLMRGNRIP</sequence>
<feature type="non-terminal residue" evidence="3">
    <location>
        <position position="177"/>
    </location>
</feature>
<organism evidence="3 4">
    <name type="scientific">Candidatus Electrothrix aarhusensis</name>
    <dbReference type="NCBI Taxonomy" id="1859131"/>
    <lineage>
        <taxon>Bacteria</taxon>
        <taxon>Pseudomonadati</taxon>
        <taxon>Thermodesulfobacteriota</taxon>
        <taxon>Desulfobulbia</taxon>
        <taxon>Desulfobulbales</taxon>
        <taxon>Desulfobulbaceae</taxon>
        <taxon>Candidatus Electrothrix</taxon>
    </lineage>
</organism>
<dbReference type="GO" id="GO:0006508">
    <property type="term" value="P:proteolysis"/>
    <property type="evidence" value="ECO:0007669"/>
    <property type="project" value="InterPro"/>
</dbReference>
<dbReference type="Proteomes" id="UP000287853">
    <property type="component" value="Unassembled WGS sequence"/>
</dbReference>
<dbReference type="GO" id="GO:0004197">
    <property type="term" value="F:cysteine-type endopeptidase activity"/>
    <property type="evidence" value="ECO:0007669"/>
    <property type="project" value="InterPro"/>
</dbReference>
<keyword evidence="4" id="KW-1185">Reference proteome</keyword>
<proteinExistence type="predicted"/>
<dbReference type="Gene3D" id="3.40.50.1460">
    <property type="match status" value="1"/>
</dbReference>
<dbReference type="InterPro" id="IPR011600">
    <property type="entry name" value="Pept_C14_caspase"/>
</dbReference>